<dbReference type="PANTHER" id="PTHR24637">
    <property type="entry name" value="COLLAGEN"/>
    <property type="match status" value="1"/>
</dbReference>
<reference evidence="2" key="1">
    <citation type="submission" date="2020-08" db="EMBL/GenBank/DDBJ databases">
        <title>Multicomponent nature underlies the extraordinary mechanical properties of spider dragline silk.</title>
        <authorList>
            <person name="Kono N."/>
            <person name="Nakamura H."/>
            <person name="Mori M."/>
            <person name="Yoshida Y."/>
            <person name="Ohtoshi R."/>
            <person name="Malay A.D."/>
            <person name="Moran D.A.P."/>
            <person name="Tomita M."/>
            <person name="Numata K."/>
            <person name="Arakawa K."/>
        </authorList>
    </citation>
    <scope>NUCLEOTIDE SEQUENCE</scope>
</reference>
<evidence type="ECO:0000313" key="3">
    <source>
        <dbReference type="Proteomes" id="UP000887013"/>
    </source>
</evidence>
<dbReference type="OrthoDB" id="10589636at2759"/>
<feature type="region of interest" description="Disordered" evidence="1">
    <location>
        <begin position="330"/>
        <end position="370"/>
    </location>
</feature>
<keyword evidence="3" id="KW-1185">Reference proteome</keyword>
<organism evidence="2 3">
    <name type="scientific">Nephila pilipes</name>
    <name type="common">Giant wood spider</name>
    <name type="synonym">Nephila maculata</name>
    <dbReference type="NCBI Taxonomy" id="299642"/>
    <lineage>
        <taxon>Eukaryota</taxon>
        <taxon>Metazoa</taxon>
        <taxon>Ecdysozoa</taxon>
        <taxon>Arthropoda</taxon>
        <taxon>Chelicerata</taxon>
        <taxon>Arachnida</taxon>
        <taxon>Araneae</taxon>
        <taxon>Araneomorphae</taxon>
        <taxon>Entelegynae</taxon>
        <taxon>Araneoidea</taxon>
        <taxon>Nephilidae</taxon>
        <taxon>Nephila</taxon>
    </lineage>
</organism>
<name>A0A8X6T8R2_NEPPI</name>
<accession>A0A8X6T8R2</accession>
<proteinExistence type="predicted"/>
<dbReference type="AlphaFoldDB" id="A0A8X6T8R2"/>
<sequence length="370" mass="39886">MCSSVYIMEHAFAVDLIRFLMERRGVPWKFHKYFLNKKNSTLLTQEIQNFASYYLDKEETNIYFLYMTLTKGLEVNNDTFCYIADYLRKSIFKSVDKSTDLIRYLTLMGQCSLLAYQGGAHLAPLIALREMHEAMKIYIPYKEELSIIFWAALHLEFSSQQDQLQNAKDVGAAGSDPGRACKRGAAGSDPGRACKRGAAGSGGAGERNTTGSFGAGEKSAAGSGRVGERGCATRPGRVGERGCATRPGRVGERGCATRPGGVGERGCATRPGGVGERGCATRPGGVGERGCATRPGGVGERGCATRPGGVGERGCATRPGRVGERGCATRPGRVGEKGCATKPDRDCERGCATRQDQKDNKRFDGKQEKY</sequence>
<feature type="compositionally biased region" description="Basic and acidic residues" evidence="1">
    <location>
        <begin position="342"/>
        <end position="370"/>
    </location>
</feature>
<dbReference type="Proteomes" id="UP000887013">
    <property type="component" value="Unassembled WGS sequence"/>
</dbReference>
<feature type="region of interest" description="Disordered" evidence="1">
    <location>
        <begin position="168"/>
        <end position="251"/>
    </location>
</feature>
<dbReference type="EMBL" id="BMAW01003618">
    <property type="protein sequence ID" value="GFS84635.1"/>
    <property type="molecule type" value="Genomic_DNA"/>
</dbReference>
<protein>
    <submittedName>
        <fullName evidence="2">Uncharacterized protein</fullName>
    </submittedName>
</protein>
<evidence type="ECO:0000313" key="2">
    <source>
        <dbReference type="EMBL" id="GFS84635.1"/>
    </source>
</evidence>
<comment type="caution">
    <text evidence="2">The sequence shown here is derived from an EMBL/GenBank/DDBJ whole genome shotgun (WGS) entry which is preliminary data.</text>
</comment>
<gene>
    <name evidence="2" type="ORF">NPIL_322491</name>
</gene>
<evidence type="ECO:0000256" key="1">
    <source>
        <dbReference type="SAM" id="MobiDB-lite"/>
    </source>
</evidence>